<feature type="transmembrane region" description="Helical" evidence="8">
    <location>
        <begin position="163"/>
        <end position="182"/>
    </location>
</feature>
<keyword evidence="6 8" id="KW-1133">Transmembrane helix</keyword>
<protein>
    <submittedName>
        <fullName evidence="10">Spermidine Putrescine ABC transporter permease component PotB (TC 3.A.1.11.1)</fullName>
    </submittedName>
</protein>
<dbReference type="PANTHER" id="PTHR42929:SF1">
    <property type="entry name" value="INNER MEMBRANE ABC TRANSPORTER PERMEASE PROTEIN YDCU-RELATED"/>
    <property type="match status" value="1"/>
</dbReference>
<feature type="transmembrane region" description="Helical" evidence="8">
    <location>
        <begin position="256"/>
        <end position="277"/>
    </location>
</feature>
<evidence type="ECO:0000256" key="1">
    <source>
        <dbReference type="ARBA" id="ARBA00004651"/>
    </source>
</evidence>
<comment type="caution">
    <text evidence="10">The sequence shown here is derived from an EMBL/GenBank/DDBJ whole genome shotgun (WGS) entry which is preliminary data.</text>
</comment>
<dbReference type="EMBL" id="CBXI010000044">
    <property type="protein sequence ID" value="CDL92943.1"/>
    <property type="molecule type" value="Genomic_DNA"/>
</dbReference>
<comment type="similarity">
    <text evidence="2">Belongs to the binding-protein-dependent transport system permease family. CysTW subfamily.</text>
</comment>
<feature type="transmembrane region" description="Helical" evidence="8">
    <location>
        <begin position="203"/>
        <end position="225"/>
    </location>
</feature>
<organism evidence="10 11">
    <name type="scientific">Clostridium tyrobutyricum DIVETGP</name>
    <dbReference type="NCBI Taxonomy" id="1408889"/>
    <lineage>
        <taxon>Bacteria</taxon>
        <taxon>Bacillati</taxon>
        <taxon>Bacillota</taxon>
        <taxon>Clostridia</taxon>
        <taxon>Eubacteriales</taxon>
        <taxon>Clostridiaceae</taxon>
        <taxon>Clostridium</taxon>
    </lineage>
</organism>
<evidence type="ECO:0000256" key="8">
    <source>
        <dbReference type="RuleBase" id="RU363032"/>
    </source>
</evidence>
<dbReference type="Proteomes" id="UP000019482">
    <property type="component" value="Unassembled WGS sequence"/>
</dbReference>
<evidence type="ECO:0000313" key="10">
    <source>
        <dbReference type="EMBL" id="CDL92943.1"/>
    </source>
</evidence>
<proteinExistence type="inferred from homology"/>
<dbReference type="RefSeq" id="WP_017894929.1">
    <property type="nucleotide sequence ID" value="NZ_CBXI010000044.1"/>
</dbReference>
<feature type="transmembrane region" description="Helical" evidence="8">
    <location>
        <begin position="108"/>
        <end position="126"/>
    </location>
</feature>
<feature type="domain" description="ABC transmembrane type-1" evidence="9">
    <location>
        <begin position="74"/>
        <end position="280"/>
    </location>
</feature>
<keyword evidence="5 8" id="KW-0812">Transmembrane</keyword>
<dbReference type="OrthoDB" id="9807047at2"/>
<sequence length="290" mass="32714">MVLQNKENKESNNKLTILSMVGPTGIWLFLFLLLPLIYVLAISFATRSQYGGVEWKFSLDSYKQIFNPLYMKVVWKSIVLAFNSSWICLVISYPFAFLVSKVEPKKRAFLLLLIMLPFWVNGLIRLNGWANILRDSGIINNILMKFGIISSPIKMLYTDNSVLFGMIYEFFPFMILPLQTSISKIDSTLIEAANDLGAKKVHTFFRVIFPLTLPGIFAGTIQVFIPSLGAFYVSDVMGGGNSTYLGNLVQNQFMVARNWCFGAAFSVLLIVFTLVIIKLYSKVGNMDELA</sequence>
<dbReference type="Pfam" id="PF00528">
    <property type="entry name" value="BPD_transp_1"/>
    <property type="match status" value="1"/>
</dbReference>
<dbReference type="CDD" id="cd06261">
    <property type="entry name" value="TM_PBP2"/>
    <property type="match status" value="1"/>
</dbReference>
<feature type="transmembrane region" description="Helical" evidence="8">
    <location>
        <begin position="73"/>
        <end position="96"/>
    </location>
</feature>
<dbReference type="GeneID" id="29418299"/>
<keyword evidence="7 8" id="KW-0472">Membrane</keyword>
<gene>
    <name evidence="10" type="ORF">CTDIVETGP_3013</name>
</gene>
<dbReference type="InterPro" id="IPR000515">
    <property type="entry name" value="MetI-like"/>
</dbReference>
<evidence type="ECO:0000256" key="2">
    <source>
        <dbReference type="ARBA" id="ARBA00007069"/>
    </source>
</evidence>
<name>W6N829_CLOTY</name>
<evidence type="ECO:0000313" key="11">
    <source>
        <dbReference type="Proteomes" id="UP000019482"/>
    </source>
</evidence>
<reference evidence="10 11" key="1">
    <citation type="journal article" date="2015" name="Genome Announc.">
        <title>Draft Genome Sequence of Clostridium tyrobutyricum Strain DIVETGP, Isolated from Cow's Milk for Grana Padano Production.</title>
        <authorList>
            <person name="Soggiu A."/>
            <person name="Piras C."/>
            <person name="Gaiarsa S."/>
            <person name="Sassera D."/>
            <person name="Roncada P."/>
            <person name="Bendixen E."/>
            <person name="Brasca M."/>
            <person name="Bonizzi L."/>
        </authorList>
    </citation>
    <scope>NUCLEOTIDE SEQUENCE [LARGE SCALE GENOMIC DNA]</scope>
    <source>
        <strain evidence="10 11">DIVETGP</strain>
    </source>
</reference>
<keyword evidence="4" id="KW-1003">Cell membrane</keyword>
<dbReference type="InterPro" id="IPR035906">
    <property type="entry name" value="MetI-like_sf"/>
</dbReference>
<comment type="subcellular location">
    <subcellularLocation>
        <location evidence="1 8">Cell membrane</location>
        <topology evidence="1 8">Multi-pass membrane protein</topology>
    </subcellularLocation>
</comment>
<feature type="transmembrane region" description="Helical" evidence="8">
    <location>
        <begin position="26"/>
        <end position="46"/>
    </location>
</feature>
<dbReference type="GO" id="GO:0055085">
    <property type="term" value="P:transmembrane transport"/>
    <property type="evidence" value="ECO:0007669"/>
    <property type="project" value="InterPro"/>
</dbReference>
<evidence type="ECO:0000256" key="6">
    <source>
        <dbReference type="ARBA" id="ARBA00022989"/>
    </source>
</evidence>
<keyword evidence="11" id="KW-1185">Reference proteome</keyword>
<evidence type="ECO:0000256" key="4">
    <source>
        <dbReference type="ARBA" id="ARBA00022475"/>
    </source>
</evidence>
<evidence type="ECO:0000256" key="7">
    <source>
        <dbReference type="ARBA" id="ARBA00023136"/>
    </source>
</evidence>
<dbReference type="AlphaFoldDB" id="W6N829"/>
<dbReference type="PANTHER" id="PTHR42929">
    <property type="entry name" value="INNER MEMBRANE ABC TRANSPORTER PERMEASE PROTEIN YDCU-RELATED-RELATED"/>
    <property type="match status" value="1"/>
</dbReference>
<dbReference type="Gene3D" id="1.10.3720.10">
    <property type="entry name" value="MetI-like"/>
    <property type="match status" value="1"/>
</dbReference>
<accession>W6N829</accession>
<evidence type="ECO:0000256" key="3">
    <source>
        <dbReference type="ARBA" id="ARBA00022448"/>
    </source>
</evidence>
<evidence type="ECO:0000259" key="9">
    <source>
        <dbReference type="PROSITE" id="PS50928"/>
    </source>
</evidence>
<dbReference type="SUPFAM" id="SSF161098">
    <property type="entry name" value="MetI-like"/>
    <property type="match status" value="1"/>
</dbReference>
<dbReference type="PROSITE" id="PS50928">
    <property type="entry name" value="ABC_TM1"/>
    <property type="match status" value="1"/>
</dbReference>
<dbReference type="GO" id="GO:0005886">
    <property type="term" value="C:plasma membrane"/>
    <property type="evidence" value="ECO:0007669"/>
    <property type="project" value="UniProtKB-SubCell"/>
</dbReference>
<keyword evidence="3 8" id="KW-0813">Transport</keyword>
<evidence type="ECO:0000256" key="5">
    <source>
        <dbReference type="ARBA" id="ARBA00022692"/>
    </source>
</evidence>